<evidence type="ECO:0000256" key="7">
    <source>
        <dbReference type="ARBA" id="ARBA00022840"/>
    </source>
</evidence>
<dbReference type="GO" id="GO:0005634">
    <property type="term" value="C:nucleus"/>
    <property type="evidence" value="ECO:0007669"/>
    <property type="project" value="UniProtKB-SubCell"/>
</dbReference>
<keyword evidence="8" id="KW-0539">Nucleus</keyword>
<proteinExistence type="inferred from homology"/>
<dbReference type="AlphaFoldDB" id="A0ABD2I4P1"/>
<comment type="similarity">
    <text evidence="2">Belongs to the poly(A) polymerase family.</text>
</comment>
<dbReference type="InterPro" id="IPR007012">
    <property type="entry name" value="PolA_pol_cen_dom"/>
</dbReference>
<evidence type="ECO:0000313" key="11">
    <source>
        <dbReference type="EMBL" id="KAL3075454.1"/>
    </source>
</evidence>
<keyword evidence="5" id="KW-0808">Transferase</keyword>
<dbReference type="Pfam" id="PF04928">
    <property type="entry name" value="PAP_central"/>
    <property type="match status" value="1"/>
</dbReference>
<comment type="caution">
    <text evidence="11">The sequence shown here is derived from an EMBL/GenBank/DDBJ whole genome shotgun (WGS) entry which is preliminary data.</text>
</comment>
<evidence type="ECO:0000256" key="5">
    <source>
        <dbReference type="ARBA" id="ARBA00022679"/>
    </source>
</evidence>
<evidence type="ECO:0000313" key="12">
    <source>
        <dbReference type="Proteomes" id="UP001620645"/>
    </source>
</evidence>
<dbReference type="PANTHER" id="PTHR10682:SF10">
    <property type="entry name" value="POLYNUCLEOTIDE ADENYLYLTRANSFERASE"/>
    <property type="match status" value="1"/>
</dbReference>
<evidence type="ECO:0000256" key="3">
    <source>
        <dbReference type="ARBA" id="ARBA00012388"/>
    </source>
</evidence>
<keyword evidence="4" id="KW-0507">mRNA processing</keyword>
<dbReference type="GO" id="GO:0006397">
    <property type="term" value="P:mRNA processing"/>
    <property type="evidence" value="ECO:0007669"/>
    <property type="project" value="UniProtKB-KW"/>
</dbReference>
<evidence type="ECO:0000256" key="9">
    <source>
        <dbReference type="ARBA" id="ARBA00048830"/>
    </source>
</evidence>
<dbReference type="Gene3D" id="3.30.70.590">
    <property type="entry name" value="Poly(A) polymerase predicted RNA binding domain"/>
    <property type="match status" value="1"/>
</dbReference>
<evidence type="ECO:0000256" key="4">
    <source>
        <dbReference type="ARBA" id="ARBA00022664"/>
    </source>
</evidence>
<dbReference type="EC" id="2.7.7.19" evidence="3"/>
<name>A0ABD2I4P1_HETSC</name>
<protein>
    <recommendedName>
        <fullName evidence="3">polynucleotide adenylyltransferase</fullName>
        <ecNumber evidence="3">2.7.7.19</ecNumber>
    </recommendedName>
</protein>
<evidence type="ECO:0000256" key="1">
    <source>
        <dbReference type="ARBA" id="ARBA00004123"/>
    </source>
</evidence>
<dbReference type="Gene3D" id="1.10.1410.10">
    <property type="match status" value="1"/>
</dbReference>
<keyword evidence="7" id="KW-0067">ATP-binding</keyword>
<feature type="domain" description="Poly(A) polymerase central" evidence="10">
    <location>
        <begin position="417"/>
        <end position="549"/>
    </location>
</feature>
<dbReference type="PANTHER" id="PTHR10682">
    <property type="entry name" value="POLY A POLYMERASE"/>
    <property type="match status" value="1"/>
</dbReference>
<accession>A0ABD2I4P1</accession>
<dbReference type="EMBL" id="JBICCN010000351">
    <property type="protein sequence ID" value="KAL3075454.1"/>
    <property type="molecule type" value="Genomic_DNA"/>
</dbReference>
<keyword evidence="6" id="KW-0547">Nucleotide-binding</keyword>
<evidence type="ECO:0000256" key="8">
    <source>
        <dbReference type="ARBA" id="ARBA00023242"/>
    </source>
</evidence>
<dbReference type="GO" id="GO:1990817">
    <property type="term" value="F:poly(A) RNA polymerase activity"/>
    <property type="evidence" value="ECO:0007669"/>
    <property type="project" value="UniProtKB-EC"/>
</dbReference>
<reference evidence="11 12" key="1">
    <citation type="submission" date="2024-10" db="EMBL/GenBank/DDBJ databases">
        <authorList>
            <person name="Kim D."/>
        </authorList>
    </citation>
    <scope>NUCLEOTIDE SEQUENCE [LARGE SCALE GENOMIC DNA]</scope>
    <source>
        <strain evidence="11">Taebaek</strain>
    </source>
</reference>
<gene>
    <name evidence="11" type="ORF">niasHS_011961</name>
</gene>
<evidence type="ECO:0000259" key="10">
    <source>
        <dbReference type="Pfam" id="PF04928"/>
    </source>
</evidence>
<dbReference type="GO" id="GO:0005524">
    <property type="term" value="F:ATP binding"/>
    <property type="evidence" value="ECO:0007669"/>
    <property type="project" value="UniProtKB-KW"/>
</dbReference>
<dbReference type="Proteomes" id="UP001620645">
    <property type="component" value="Unassembled WGS sequence"/>
</dbReference>
<organism evidence="11 12">
    <name type="scientific">Heterodera schachtii</name>
    <name type="common">Sugarbeet cyst nematode worm</name>
    <name type="synonym">Tylenchus schachtii</name>
    <dbReference type="NCBI Taxonomy" id="97005"/>
    <lineage>
        <taxon>Eukaryota</taxon>
        <taxon>Metazoa</taxon>
        <taxon>Ecdysozoa</taxon>
        <taxon>Nematoda</taxon>
        <taxon>Chromadorea</taxon>
        <taxon>Rhabditida</taxon>
        <taxon>Tylenchina</taxon>
        <taxon>Tylenchomorpha</taxon>
        <taxon>Tylenchoidea</taxon>
        <taxon>Heteroderidae</taxon>
        <taxon>Heteroderinae</taxon>
        <taxon>Heterodera</taxon>
    </lineage>
</organism>
<comment type="subcellular location">
    <subcellularLocation>
        <location evidence="1">Nucleus</location>
    </subcellularLocation>
</comment>
<dbReference type="InterPro" id="IPR011068">
    <property type="entry name" value="NuclTrfase_I-like_C"/>
</dbReference>
<comment type="catalytic activity">
    <reaction evidence="9">
        <text>RNA(n) + ATP = RNA(n)-3'-adenine ribonucleotide + diphosphate</text>
        <dbReference type="Rhea" id="RHEA:11332"/>
        <dbReference type="Rhea" id="RHEA-COMP:14527"/>
        <dbReference type="Rhea" id="RHEA-COMP:17347"/>
        <dbReference type="ChEBI" id="CHEBI:30616"/>
        <dbReference type="ChEBI" id="CHEBI:33019"/>
        <dbReference type="ChEBI" id="CHEBI:140395"/>
        <dbReference type="ChEBI" id="CHEBI:173115"/>
        <dbReference type="EC" id="2.7.7.19"/>
    </reaction>
</comment>
<sequence length="708" mass="81591">MDQQGIDMLMLGTFINEIENRIKMIKDIRKLEHLSRWHLDTNGTENAIKNWEQMEEQIMKMKMENRSKFLNFEHQLYQILRNLLLLADGESQRFDVKSEFEKQNLKKQMVLKNLLRAYNEDEEFKEKPFNMAKLKEILQFNMGKILFEKMVGRWQKMMAQIEIDKDLFDKSQLPRKDQLFLLPTFPLLSQQLFTAKRENIIMENVQIFENYFTTVLYGNQQKEEAFMRKIDGAIKQIVEIVDKWSNKSARLLVSGSLLLNSHTIGSDVNFVCLTPGEWLKVKDFMGTDKNVQCVQNKCTGEAANAAALFCKICESKHASGLVKIESESIMLIRFGFDGITFDISLVTVPSMENLPLGITDDELDKMLRKFNWSNSSDKKQMIRTLSSYRSTLYNKNLFNGAITIKTDLGQIAYDQSNFRNLLKTLKIWATNNFIYSNKMGFLNGITLALLVAKIVLLYPFASTAFLLEQFFLYYSTRLGRFPVQINKLDQTDVDWISSGTFSLLNFREFEMPVLTPTVPAQNAARLVTHSNATTIRREMIGALKKIKSMKGKFDLAIFLNSSPFPQKYETFIVINCMAERKEDADEFCGFVEWKMRVQIIFDIDKKGGQIETHLYPNVYQENCILPNKFVKTAFSANHCKVWLLGTNSSVAKENLTGALKTFDKALKRQFYSRKTKGQSSESDLGSAEGFYEAQKVELNSVVAKGEAI</sequence>
<evidence type="ECO:0000256" key="2">
    <source>
        <dbReference type="ARBA" id="ARBA00010912"/>
    </source>
</evidence>
<dbReference type="SUPFAM" id="SSF55003">
    <property type="entry name" value="PAP/Archaeal CCA-adding enzyme, C-terminal domain"/>
    <property type="match status" value="1"/>
</dbReference>
<evidence type="ECO:0000256" key="6">
    <source>
        <dbReference type="ARBA" id="ARBA00022741"/>
    </source>
</evidence>
<dbReference type="SUPFAM" id="SSF81631">
    <property type="entry name" value="PAP/OAS1 substrate-binding domain"/>
    <property type="match status" value="1"/>
</dbReference>
<keyword evidence="12" id="KW-1185">Reference proteome</keyword>